<dbReference type="NCBIfam" id="TIGR02219">
    <property type="entry name" value="phage_NlpC_fam"/>
    <property type="match status" value="1"/>
</dbReference>
<feature type="domain" description="NlpC/P60" evidence="5">
    <location>
        <begin position="3"/>
        <end position="143"/>
    </location>
</feature>
<dbReference type="PROSITE" id="PS51935">
    <property type="entry name" value="NLPC_P60"/>
    <property type="match status" value="1"/>
</dbReference>
<keyword evidence="7" id="KW-1185">Reference proteome</keyword>
<evidence type="ECO:0000256" key="4">
    <source>
        <dbReference type="ARBA" id="ARBA00022807"/>
    </source>
</evidence>
<accession>A0A2U2DY00</accession>
<dbReference type="RefSeq" id="WP_109456709.1">
    <property type="nucleotide sequence ID" value="NZ_QFBC01000001.1"/>
</dbReference>
<dbReference type="Gene3D" id="3.90.1720.10">
    <property type="entry name" value="endopeptidase domain like (from Nostoc punctiforme)"/>
    <property type="match status" value="1"/>
</dbReference>
<dbReference type="AlphaFoldDB" id="A0A2U2DY00"/>
<keyword evidence="3" id="KW-0378">Hydrolase</keyword>
<gene>
    <name evidence="6" type="ORF">DEM27_03155</name>
</gene>
<dbReference type="InterPro" id="IPR011929">
    <property type="entry name" value="Phage_pept_NlpC/P60"/>
</dbReference>
<reference evidence="6 7" key="1">
    <citation type="submission" date="2018-05" db="EMBL/GenBank/DDBJ databases">
        <title>The draft genome of strain NS-104.</title>
        <authorList>
            <person name="Hang P."/>
            <person name="Jiang J."/>
        </authorList>
    </citation>
    <scope>NUCLEOTIDE SEQUENCE [LARGE SCALE GENOMIC DNA]</scope>
    <source>
        <strain evidence="6 7">NS-104</strain>
    </source>
</reference>
<evidence type="ECO:0000256" key="1">
    <source>
        <dbReference type="ARBA" id="ARBA00007074"/>
    </source>
</evidence>
<dbReference type="InterPro" id="IPR038765">
    <property type="entry name" value="Papain-like_cys_pep_sf"/>
</dbReference>
<keyword evidence="2" id="KW-0645">Protease</keyword>
<evidence type="ECO:0000313" key="6">
    <source>
        <dbReference type="EMBL" id="PWE58191.1"/>
    </source>
</evidence>
<comment type="caution">
    <text evidence="6">The sequence shown here is derived from an EMBL/GenBank/DDBJ whole genome shotgun (WGS) entry which is preliminary data.</text>
</comment>
<evidence type="ECO:0000256" key="3">
    <source>
        <dbReference type="ARBA" id="ARBA00022801"/>
    </source>
</evidence>
<proteinExistence type="inferred from homology"/>
<dbReference type="Proteomes" id="UP000245252">
    <property type="component" value="Unassembled WGS sequence"/>
</dbReference>
<dbReference type="InterPro" id="IPR000064">
    <property type="entry name" value="NLP_P60_dom"/>
</dbReference>
<evidence type="ECO:0000259" key="5">
    <source>
        <dbReference type="PROSITE" id="PS51935"/>
    </source>
</evidence>
<dbReference type="SUPFAM" id="SSF54001">
    <property type="entry name" value="Cysteine proteinases"/>
    <property type="match status" value="1"/>
</dbReference>
<comment type="similarity">
    <text evidence="1">Belongs to the peptidase C40 family.</text>
</comment>
<organism evidence="6 7">
    <name type="scientific">Metarhizobium album</name>
    <dbReference type="NCBI Taxonomy" id="2182425"/>
    <lineage>
        <taxon>Bacteria</taxon>
        <taxon>Pseudomonadati</taxon>
        <taxon>Pseudomonadota</taxon>
        <taxon>Alphaproteobacteria</taxon>
        <taxon>Hyphomicrobiales</taxon>
        <taxon>Rhizobiaceae</taxon>
        <taxon>Metarhizobium</taxon>
    </lineage>
</organism>
<evidence type="ECO:0000256" key="2">
    <source>
        <dbReference type="ARBA" id="ARBA00022670"/>
    </source>
</evidence>
<dbReference type="GO" id="GO:0006508">
    <property type="term" value="P:proteolysis"/>
    <property type="evidence" value="ECO:0007669"/>
    <property type="project" value="UniProtKB-KW"/>
</dbReference>
<dbReference type="GO" id="GO:0008234">
    <property type="term" value="F:cysteine-type peptidase activity"/>
    <property type="evidence" value="ECO:0007669"/>
    <property type="project" value="UniProtKB-KW"/>
</dbReference>
<evidence type="ECO:0000313" key="7">
    <source>
        <dbReference type="Proteomes" id="UP000245252"/>
    </source>
</evidence>
<protein>
    <submittedName>
        <fullName evidence="6">Peptidase P60</fullName>
    </submittedName>
</protein>
<name>A0A2U2DY00_9HYPH</name>
<dbReference type="OrthoDB" id="6058745at2"/>
<keyword evidence="4" id="KW-0788">Thiol protease</keyword>
<sequence length="152" mass="16048">MTAAIGERVVAAAEGWIGTPYRHQASLKGVGCDCLGLVRGVWREIYGDEPEAPPAYAPDWAERGSEERLLSAAGRHFLPVGSVDAALPGDVLVFRWRAGCAAKHIGILCGGGRFIHAYEQAAVIRSPLVPAWRRKVVAAFRFPAVGGSAGAG</sequence>
<dbReference type="EMBL" id="QFBC01000001">
    <property type="protein sequence ID" value="PWE58191.1"/>
    <property type="molecule type" value="Genomic_DNA"/>
</dbReference>
<dbReference type="Pfam" id="PF00877">
    <property type="entry name" value="NLPC_P60"/>
    <property type="match status" value="1"/>
</dbReference>